<dbReference type="InterPro" id="IPR005220">
    <property type="entry name" value="CarO-like"/>
</dbReference>
<evidence type="ECO:0000256" key="2">
    <source>
        <dbReference type="SAM" id="SignalP"/>
    </source>
</evidence>
<dbReference type="PANTHER" id="PTHR36571:SF1">
    <property type="entry name" value="PROTEIN YGIW"/>
    <property type="match status" value="1"/>
</dbReference>
<evidence type="ECO:0000256" key="1">
    <source>
        <dbReference type="ARBA" id="ARBA00022729"/>
    </source>
</evidence>
<dbReference type="EMBL" id="JACHDE010000006">
    <property type="protein sequence ID" value="MBB5401757.1"/>
    <property type="molecule type" value="Genomic_DNA"/>
</dbReference>
<gene>
    <name evidence="3" type="ORF">HDG41_003840</name>
</gene>
<dbReference type="InterPro" id="IPR036700">
    <property type="entry name" value="BOBF_sf"/>
</dbReference>
<evidence type="ECO:0000313" key="4">
    <source>
        <dbReference type="Proteomes" id="UP000592820"/>
    </source>
</evidence>
<dbReference type="NCBIfam" id="NF033674">
    <property type="entry name" value="stress_OB_fold"/>
    <property type="match status" value="1"/>
</dbReference>
<accession>A0A7W8L7B2</accession>
<dbReference type="Gene3D" id="2.40.50.200">
    <property type="entry name" value="Bacterial OB-fold"/>
    <property type="match status" value="1"/>
</dbReference>
<sequence>MKKLIVACLIAASAAEAHAVCTGPGAEATATTVQQLRDAGREDQRIALRGHIVKSIGDEKYQFADSTGELPVKIEHKRWPAAQPVNQTGTIELTGKYDKEIVGASKAKVYDIKVVQ</sequence>
<protein>
    <submittedName>
        <fullName evidence="3">Uncharacterized protein (TIGR00156 family)</fullName>
    </submittedName>
</protein>
<dbReference type="Proteomes" id="UP000592820">
    <property type="component" value="Unassembled WGS sequence"/>
</dbReference>
<reference evidence="3 4" key="1">
    <citation type="submission" date="2020-08" db="EMBL/GenBank/DDBJ databases">
        <title>Genomic Encyclopedia of Type Strains, Phase IV (KMG-V): Genome sequencing to study the core and pangenomes of soil and plant-associated prokaryotes.</title>
        <authorList>
            <person name="Whitman W."/>
        </authorList>
    </citation>
    <scope>NUCLEOTIDE SEQUENCE [LARGE SCALE GENOMIC DNA]</scope>
    <source>
        <strain evidence="3 4">JPY162</strain>
    </source>
</reference>
<dbReference type="SUPFAM" id="SSF101756">
    <property type="entry name" value="Hypothetical protein YgiW"/>
    <property type="match status" value="1"/>
</dbReference>
<evidence type="ECO:0000313" key="3">
    <source>
        <dbReference type="EMBL" id="MBB5401757.1"/>
    </source>
</evidence>
<feature type="signal peptide" evidence="2">
    <location>
        <begin position="1"/>
        <end position="19"/>
    </location>
</feature>
<keyword evidence="1 2" id="KW-0732">Signal</keyword>
<proteinExistence type="predicted"/>
<organism evidence="3 4">
    <name type="scientific">Paraburkholderia youngii</name>
    <dbReference type="NCBI Taxonomy" id="2782701"/>
    <lineage>
        <taxon>Bacteria</taxon>
        <taxon>Pseudomonadati</taxon>
        <taxon>Pseudomonadota</taxon>
        <taxon>Betaproteobacteria</taxon>
        <taxon>Burkholderiales</taxon>
        <taxon>Burkholderiaceae</taxon>
        <taxon>Paraburkholderia</taxon>
    </lineage>
</organism>
<comment type="caution">
    <text evidence="3">The sequence shown here is derived from an EMBL/GenBank/DDBJ whole genome shotgun (WGS) entry which is preliminary data.</text>
</comment>
<dbReference type="Pfam" id="PF04076">
    <property type="entry name" value="BOF"/>
    <property type="match status" value="1"/>
</dbReference>
<dbReference type="AlphaFoldDB" id="A0A7W8L7B2"/>
<dbReference type="PANTHER" id="PTHR36571">
    <property type="entry name" value="PROTEIN YGIW"/>
    <property type="match status" value="1"/>
</dbReference>
<name>A0A7W8L7B2_9BURK</name>
<feature type="chain" id="PRO_5031385436" evidence="2">
    <location>
        <begin position="20"/>
        <end position="116"/>
    </location>
</feature>
<dbReference type="RefSeq" id="WP_176120484.1">
    <property type="nucleotide sequence ID" value="NZ_JACHDE010000006.1"/>
</dbReference>